<evidence type="ECO:0000313" key="4">
    <source>
        <dbReference type="Proteomes" id="UP001243846"/>
    </source>
</evidence>
<name>A0ABT8D655_9RHOB</name>
<feature type="region of interest" description="Disordered" evidence="1">
    <location>
        <begin position="60"/>
        <end position="95"/>
    </location>
</feature>
<protein>
    <submittedName>
        <fullName evidence="3">ATP-binding protein</fullName>
    </submittedName>
</protein>
<organism evidence="3 4">
    <name type="scientific">Paracoccus cavernae</name>
    <dbReference type="NCBI Taxonomy" id="1571207"/>
    <lineage>
        <taxon>Bacteria</taxon>
        <taxon>Pseudomonadati</taxon>
        <taxon>Pseudomonadota</taxon>
        <taxon>Alphaproteobacteria</taxon>
        <taxon>Rhodobacterales</taxon>
        <taxon>Paracoccaceae</taxon>
        <taxon>Paracoccus</taxon>
    </lineage>
</organism>
<evidence type="ECO:0000313" key="3">
    <source>
        <dbReference type="EMBL" id="MDN3711866.1"/>
    </source>
</evidence>
<dbReference type="Proteomes" id="UP001243846">
    <property type="component" value="Unassembled WGS sequence"/>
</dbReference>
<reference evidence="4" key="1">
    <citation type="journal article" date="2019" name="Int. J. Syst. Evol. Microbiol.">
        <title>The Global Catalogue of Microorganisms (GCM) 10K type strain sequencing project: providing services to taxonomists for standard genome sequencing and annotation.</title>
        <authorList>
            <consortium name="The Broad Institute Genomics Platform"/>
            <consortium name="The Broad Institute Genome Sequencing Center for Infectious Disease"/>
            <person name="Wu L."/>
            <person name="Ma J."/>
        </authorList>
    </citation>
    <scope>NUCLEOTIDE SEQUENCE [LARGE SCALE GENOMIC DNA]</scope>
    <source>
        <strain evidence="4">CECT 8482</strain>
    </source>
</reference>
<accession>A0ABT8D655</accession>
<dbReference type="InterPro" id="IPR000523">
    <property type="entry name" value="Mg_chelatse_chII-like_cat_dom"/>
</dbReference>
<proteinExistence type="predicted"/>
<dbReference type="GO" id="GO:0005524">
    <property type="term" value="F:ATP binding"/>
    <property type="evidence" value="ECO:0007669"/>
    <property type="project" value="UniProtKB-KW"/>
</dbReference>
<keyword evidence="4" id="KW-1185">Reference proteome</keyword>
<sequence length="95" mass="9959">MRAVCSKSLRQGAIISCCSAPGRGKVDAGAPPARPLPPLSAAEALETSMIYSIEGSLKNKGMSREPPFATPITPLPWPQLSAGTWRTPRSGEPCP</sequence>
<dbReference type="Pfam" id="PF01078">
    <property type="entry name" value="Mg_chelatase"/>
    <property type="match status" value="1"/>
</dbReference>
<keyword evidence="3" id="KW-0547">Nucleotide-binding</keyword>
<dbReference type="EMBL" id="JAUFRC010000001">
    <property type="protein sequence ID" value="MDN3711866.1"/>
    <property type="molecule type" value="Genomic_DNA"/>
</dbReference>
<comment type="caution">
    <text evidence="3">The sequence shown here is derived from an EMBL/GenBank/DDBJ whole genome shotgun (WGS) entry which is preliminary data.</text>
</comment>
<evidence type="ECO:0000256" key="1">
    <source>
        <dbReference type="SAM" id="MobiDB-lite"/>
    </source>
</evidence>
<keyword evidence="3" id="KW-0067">ATP-binding</keyword>
<feature type="domain" description="Magnesium chelatase ChlI-like catalytic" evidence="2">
    <location>
        <begin position="19"/>
        <end position="72"/>
    </location>
</feature>
<gene>
    <name evidence="3" type="ORF">QWZ10_08555</name>
</gene>
<evidence type="ECO:0000259" key="2">
    <source>
        <dbReference type="Pfam" id="PF01078"/>
    </source>
</evidence>